<dbReference type="InterPro" id="IPR037523">
    <property type="entry name" value="VOC_core"/>
</dbReference>
<dbReference type="PROSITE" id="PS51819">
    <property type="entry name" value="VOC"/>
    <property type="match status" value="1"/>
</dbReference>
<name>A0A3S9B457_9HYPH</name>
<dbReference type="PANTHER" id="PTHR34109:SF1">
    <property type="entry name" value="VOC DOMAIN-CONTAINING PROTEIN"/>
    <property type="match status" value="1"/>
</dbReference>
<dbReference type="EMBL" id="CP032509">
    <property type="protein sequence ID" value="AZN71704.1"/>
    <property type="molecule type" value="Genomic_DNA"/>
</dbReference>
<dbReference type="InterPro" id="IPR004360">
    <property type="entry name" value="Glyas_Fos-R_dOase_dom"/>
</dbReference>
<dbReference type="OrthoDB" id="9795306at2"/>
<organism evidence="2 3">
    <name type="scientific">Georhizobium profundi</name>
    <dbReference type="NCBI Taxonomy" id="2341112"/>
    <lineage>
        <taxon>Bacteria</taxon>
        <taxon>Pseudomonadati</taxon>
        <taxon>Pseudomonadota</taxon>
        <taxon>Alphaproteobacteria</taxon>
        <taxon>Hyphomicrobiales</taxon>
        <taxon>Rhizobiaceae</taxon>
        <taxon>Georhizobium</taxon>
    </lineage>
</organism>
<dbReference type="RefSeq" id="WP_126010016.1">
    <property type="nucleotide sequence ID" value="NZ_CP032509.1"/>
</dbReference>
<keyword evidence="3" id="KW-1185">Reference proteome</keyword>
<dbReference type="CDD" id="cd07246">
    <property type="entry name" value="VOC_like"/>
    <property type="match status" value="1"/>
</dbReference>
<reference evidence="2 3" key="1">
    <citation type="submission" date="2018-09" db="EMBL/GenBank/DDBJ databases">
        <title>Marinorhizobium profundi gen. nov., sp. nov., isolated from a deep-sea sediment sample from the New Britain Trench and proposal of Marinorhizobiaceae fam. nov. in the order Rhizobiales of the class Alphaproteobacteria.</title>
        <authorList>
            <person name="Cao J."/>
        </authorList>
    </citation>
    <scope>NUCLEOTIDE SEQUENCE [LARGE SCALE GENOMIC DNA]</scope>
    <source>
        <strain evidence="2 3">WS11</strain>
    </source>
</reference>
<dbReference type="SUPFAM" id="SSF54593">
    <property type="entry name" value="Glyoxalase/Bleomycin resistance protein/Dihydroxybiphenyl dioxygenase"/>
    <property type="match status" value="1"/>
</dbReference>
<dbReference type="AlphaFoldDB" id="A0A3S9B457"/>
<evidence type="ECO:0000313" key="3">
    <source>
        <dbReference type="Proteomes" id="UP000268192"/>
    </source>
</evidence>
<gene>
    <name evidence="2" type="ORF">D5400_10820</name>
</gene>
<dbReference type="InterPro" id="IPR029068">
    <property type="entry name" value="Glyas_Bleomycin-R_OHBP_Dase"/>
</dbReference>
<dbReference type="KEGG" id="abaw:D5400_10820"/>
<dbReference type="Proteomes" id="UP000268192">
    <property type="component" value="Chromosome"/>
</dbReference>
<dbReference type="PANTHER" id="PTHR34109">
    <property type="entry name" value="BNAUNNG04460D PROTEIN-RELATED"/>
    <property type="match status" value="1"/>
</dbReference>
<dbReference type="Pfam" id="PF00903">
    <property type="entry name" value="Glyoxalase"/>
    <property type="match status" value="1"/>
</dbReference>
<dbReference type="Gene3D" id="3.30.720.120">
    <property type="match status" value="1"/>
</dbReference>
<dbReference type="Gene3D" id="3.30.720.110">
    <property type="match status" value="1"/>
</dbReference>
<sequence length="140" mass="15615">MSDQTQPQEWTASIPGVVPYLASKDASAAIEFYKKAFAATEDSRMLMDDGKRVMHCQLTINDGKFMLGDAMPEYGYPWVEPQGTTLTLAVMNAREWWDRAVDAGCTVVMPFEVAFWGDLYGQLKDPFGHMWAIVGPPDGK</sequence>
<proteinExistence type="predicted"/>
<evidence type="ECO:0000313" key="2">
    <source>
        <dbReference type="EMBL" id="AZN71704.1"/>
    </source>
</evidence>
<feature type="domain" description="VOC" evidence="1">
    <location>
        <begin position="13"/>
        <end position="136"/>
    </location>
</feature>
<protein>
    <submittedName>
        <fullName evidence="2">VOC family protein</fullName>
    </submittedName>
</protein>
<evidence type="ECO:0000259" key="1">
    <source>
        <dbReference type="PROSITE" id="PS51819"/>
    </source>
</evidence>
<accession>A0A3S9B457</accession>